<protein>
    <submittedName>
        <fullName evidence="3">Class I SAM-dependent methyltransferase</fullName>
    </submittedName>
</protein>
<keyword evidence="1 3" id="KW-0808">Transferase</keyword>
<reference evidence="3 4" key="1">
    <citation type="submission" date="2019-02" db="EMBL/GenBank/DDBJ databases">
        <title>Draft genome sequences of novel Actinobacteria.</title>
        <authorList>
            <person name="Sahin N."/>
            <person name="Ay H."/>
            <person name="Saygin H."/>
        </authorList>
    </citation>
    <scope>NUCLEOTIDE SEQUENCE [LARGE SCALE GENOMIC DNA]</scope>
    <source>
        <strain evidence="3 4">16K104</strain>
    </source>
</reference>
<evidence type="ECO:0000313" key="4">
    <source>
        <dbReference type="Proteomes" id="UP000295172"/>
    </source>
</evidence>
<dbReference type="InterPro" id="IPR029063">
    <property type="entry name" value="SAM-dependent_MTases_sf"/>
</dbReference>
<dbReference type="EMBL" id="SMKR01000272">
    <property type="protein sequence ID" value="TDD13337.1"/>
    <property type="molecule type" value="Genomic_DNA"/>
</dbReference>
<accession>A0A4R4W8I5</accession>
<dbReference type="OrthoDB" id="116799at2"/>
<sequence>MRNLSSAVVIATSATTVGCTLVSGSWCTIVAGVDDAVAEQIEYYRARAGEYDEWWVRRGRYALPPELERQWFHDVAQAEAALHDFAPTGRVLELACGTGLWTRHLVGHAQQVTAVDASPEVLEHNRDRLAGAPLNIEYVVADVFGWRPAPASYDVVMFTYWLSHVPDDRLAGFWAGIRAALKPGGRVFVIDSASLSPQPSGGRMEQRQLADGRQFSVLKRYWTVDELESDLRSRGWSPTAYMTDNHMILVATATATGPERAV</sequence>
<name>A0A4R4W8I5_9ACTN</name>
<dbReference type="GO" id="GO:0032259">
    <property type="term" value="P:methylation"/>
    <property type="evidence" value="ECO:0007669"/>
    <property type="project" value="UniProtKB-KW"/>
</dbReference>
<dbReference type="Pfam" id="PF13649">
    <property type="entry name" value="Methyltransf_25"/>
    <property type="match status" value="1"/>
</dbReference>
<comment type="caution">
    <text evidence="3">The sequence shown here is derived from an EMBL/GenBank/DDBJ whole genome shotgun (WGS) entry which is preliminary data.</text>
</comment>
<evidence type="ECO:0000313" key="3">
    <source>
        <dbReference type="EMBL" id="TDD13337.1"/>
    </source>
</evidence>
<evidence type="ECO:0000256" key="1">
    <source>
        <dbReference type="ARBA" id="ARBA00022679"/>
    </source>
</evidence>
<organism evidence="3 4">
    <name type="scientific">Kribbella turkmenica</name>
    <dbReference type="NCBI Taxonomy" id="2530375"/>
    <lineage>
        <taxon>Bacteria</taxon>
        <taxon>Bacillati</taxon>
        <taxon>Actinomycetota</taxon>
        <taxon>Actinomycetes</taxon>
        <taxon>Propionibacteriales</taxon>
        <taxon>Kribbellaceae</taxon>
        <taxon>Kribbella</taxon>
    </lineage>
</organism>
<keyword evidence="3" id="KW-0489">Methyltransferase</keyword>
<dbReference type="PANTHER" id="PTHR43861">
    <property type="entry name" value="TRANS-ACONITATE 2-METHYLTRANSFERASE-RELATED"/>
    <property type="match status" value="1"/>
</dbReference>
<dbReference type="Gene3D" id="3.40.50.150">
    <property type="entry name" value="Vaccinia Virus protein VP39"/>
    <property type="match status" value="1"/>
</dbReference>
<evidence type="ECO:0000259" key="2">
    <source>
        <dbReference type="Pfam" id="PF13649"/>
    </source>
</evidence>
<dbReference type="InterPro" id="IPR041698">
    <property type="entry name" value="Methyltransf_25"/>
</dbReference>
<gene>
    <name evidence="3" type="ORF">E1218_34660</name>
</gene>
<dbReference type="CDD" id="cd02440">
    <property type="entry name" value="AdoMet_MTases"/>
    <property type="match status" value="1"/>
</dbReference>
<dbReference type="PROSITE" id="PS51257">
    <property type="entry name" value="PROKAR_LIPOPROTEIN"/>
    <property type="match status" value="1"/>
</dbReference>
<dbReference type="GO" id="GO:0008168">
    <property type="term" value="F:methyltransferase activity"/>
    <property type="evidence" value="ECO:0007669"/>
    <property type="project" value="UniProtKB-KW"/>
</dbReference>
<dbReference type="AlphaFoldDB" id="A0A4R4W8I5"/>
<dbReference type="SUPFAM" id="SSF53335">
    <property type="entry name" value="S-adenosyl-L-methionine-dependent methyltransferases"/>
    <property type="match status" value="1"/>
</dbReference>
<feature type="domain" description="Methyltransferase" evidence="2">
    <location>
        <begin position="91"/>
        <end position="185"/>
    </location>
</feature>
<proteinExistence type="predicted"/>
<dbReference type="Proteomes" id="UP000295172">
    <property type="component" value="Unassembled WGS sequence"/>
</dbReference>
<keyword evidence="4" id="KW-1185">Reference proteome</keyword>